<reference evidence="1 2" key="1">
    <citation type="journal article" date="2013" name="PLoS Genet.">
        <title>The genome and development-dependent transcriptomes of Pyronema confluens: a window into fungal evolution.</title>
        <authorList>
            <person name="Traeger S."/>
            <person name="Altegoer F."/>
            <person name="Freitag M."/>
            <person name="Gabaldon T."/>
            <person name="Kempken F."/>
            <person name="Kumar A."/>
            <person name="Marcet-Houben M."/>
            <person name="Poggeler S."/>
            <person name="Stajich J.E."/>
            <person name="Nowrousian M."/>
        </authorList>
    </citation>
    <scope>NUCLEOTIDE SEQUENCE [LARGE SCALE GENOMIC DNA]</scope>
    <source>
        <strain evidence="2">CBS 100304</strain>
        <tissue evidence="1">Vegetative mycelium</tissue>
    </source>
</reference>
<evidence type="ECO:0000313" key="2">
    <source>
        <dbReference type="Proteomes" id="UP000018144"/>
    </source>
</evidence>
<dbReference type="Proteomes" id="UP000018144">
    <property type="component" value="Unassembled WGS sequence"/>
</dbReference>
<organism evidence="1 2">
    <name type="scientific">Pyronema omphalodes (strain CBS 100304)</name>
    <name type="common">Pyronema confluens</name>
    <dbReference type="NCBI Taxonomy" id="1076935"/>
    <lineage>
        <taxon>Eukaryota</taxon>
        <taxon>Fungi</taxon>
        <taxon>Dikarya</taxon>
        <taxon>Ascomycota</taxon>
        <taxon>Pezizomycotina</taxon>
        <taxon>Pezizomycetes</taxon>
        <taxon>Pezizales</taxon>
        <taxon>Pyronemataceae</taxon>
        <taxon>Pyronema</taxon>
    </lineage>
</organism>
<gene>
    <name evidence="1" type="ORF">PCON_12768</name>
</gene>
<dbReference type="AlphaFoldDB" id="U4LEL1"/>
<keyword evidence="2" id="KW-1185">Reference proteome</keyword>
<name>U4LEL1_PYROM</name>
<accession>U4LEL1</accession>
<protein>
    <submittedName>
        <fullName evidence="1">Uncharacterized protein</fullName>
    </submittedName>
</protein>
<dbReference type="EMBL" id="HF935789">
    <property type="protein sequence ID" value="CCX13175.1"/>
    <property type="molecule type" value="Genomic_DNA"/>
</dbReference>
<proteinExistence type="predicted"/>
<sequence>MVSNLGLHVLRNMGMFVWKELEVVWCNGKQMRRIIISRFRHGHTAVGRTMPRTTASKSNCSIPEPASLAIPELGFSLERK</sequence>
<evidence type="ECO:0000313" key="1">
    <source>
        <dbReference type="EMBL" id="CCX13175.1"/>
    </source>
</evidence>